<proteinExistence type="predicted"/>
<reference evidence="1" key="1">
    <citation type="submission" date="2020-07" db="EMBL/GenBank/DDBJ databases">
        <title>The High-quality genome of the commercially important snow crab, Chionoecetes opilio.</title>
        <authorList>
            <person name="Jeong J.-H."/>
            <person name="Ryu S."/>
        </authorList>
    </citation>
    <scope>NUCLEOTIDE SEQUENCE</scope>
    <source>
        <strain evidence="1">MADBK_172401_WGS</strain>
        <tissue evidence="1">Digestive gland</tissue>
    </source>
</reference>
<dbReference type="OrthoDB" id="6373033at2759"/>
<sequence length="194" mass="21212">MGKTARLAEDSPNRRARVKFQGLKSRYKEMENGAPRAAPQPGFPFNPRGGLVPCPSRWPTLRKSKRDQIGAPATRGQCIWPVAWPGILPPTGGGVAHRRLRLAMTQGIEFSRRKNVAHQHLVHPNLIYAGSPGAWGRPCHRPHLQSPPPWGPPAAESPATQLPACIKPVHHPGARQHALMAMAQVPRGQPCILL</sequence>
<keyword evidence="2" id="KW-1185">Reference proteome</keyword>
<organism evidence="1 2">
    <name type="scientific">Chionoecetes opilio</name>
    <name type="common">Atlantic snow crab</name>
    <name type="synonym">Cancer opilio</name>
    <dbReference type="NCBI Taxonomy" id="41210"/>
    <lineage>
        <taxon>Eukaryota</taxon>
        <taxon>Metazoa</taxon>
        <taxon>Ecdysozoa</taxon>
        <taxon>Arthropoda</taxon>
        <taxon>Crustacea</taxon>
        <taxon>Multicrustacea</taxon>
        <taxon>Malacostraca</taxon>
        <taxon>Eumalacostraca</taxon>
        <taxon>Eucarida</taxon>
        <taxon>Decapoda</taxon>
        <taxon>Pleocyemata</taxon>
        <taxon>Brachyura</taxon>
        <taxon>Eubrachyura</taxon>
        <taxon>Majoidea</taxon>
        <taxon>Majidae</taxon>
        <taxon>Chionoecetes</taxon>
    </lineage>
</organism>
<comment type="caution">
    <text evidence="1">The sequence shown here is derived from an EMBL/GenBank/DDBJ whole genome shotgun (WGS) entry which is preliminary data.</text>
</comment>
<evidence type="ECO:0000313" key="1">
    <source>
        <dbReference type="EMBL" id="KAG0716702.1"/>
    </source>
</evidence>
<gene>
    <name evidence="1" type="ORF">GWK47_009062</name>
</gene>
<dbReference type="EMBL" id="JACEEZ010018654">
    <property type="protein sequence ID" value="KAG0716702.1"/>
    <property type="molecule type" value="Genomic_DNA"/>
</dbReference>
<evidence type="ECO:0000313" key="2">
    <source>
        <dbReference type="Proteomes" id="UP000770661"/>
    </source>
</evidence>
<accession>A0A8J5CR15</accession>
<dbReference type="AlphaFoldDB" id="A0A8J5CR15"/>
<dbReference type="Proteomes" id="UP000770661">
    <property type="component" value="Unassembled WGS sequence"/>
</dbReference>
<protein>
    <submittedName>
        <fullName evidence="1">Uncharacterized protein</fullName>
    </submittedName>
</protein>
<name>A0A8J5CR15_CHIOP</name>